<evidence type="ECO:0000313" key="1">
    <source>
        <dbReference type="EMBL" id="ADU22230.1"/>
    </source>
</evidence>
<dbReference type="AlphaFoldDB" id="E6UIW4"/>
<dbReference type="Proteomes" id="UP000006919">
    <property type="component" value="Chromosome"/>
</dbReference>
<dbReference type="EMBL" id="CP002403">
    <property type="protein sequence ID" value="ADU22230.1"/>
    <property type="molecule type" value="Genomic_DNA"/>
</dbReference>
<proteinExistence type="predicted"/>
<reference evidence="1 2" key="1">
    <citation type="journal article" date="2011" name="J. Bacteriol.">
        <title>Complete genome of the cellulolytic ruminal bacterium Ruminococcus albus 7.</title>
        <authorList>
            <person name="Suen G."/>
            <person name="Stevenson D.M."/>
            <person name="Bruce D.C."/>
            <person name="Chertkov O."/>
            <person name="Copeland A."/>
            <person name="Cheng J.F."/>
            <person name="Detter C."/>
            <person name="Detter J.C."/>
            <person name="Goodwin L.A."/>
            <person name="Han C.S."/>
            <person name="Hauser L.J."/>
            <person name="Ivanova N.N."/>
            <person name="Kyrpides N.C."/>
            <person name="Land M.L."/>
            <person name="Lapidus A."/>
            <person name="Lucas S."/>
            <person name="Ovchinnikova G."/>
            <person name="Pitluck S."/>
            <person name="Tapia R."/>
            <person name="Woyke T."/>
            <person name="Boyum J."/>
            <person name="Mead D."/>
            <person name="Weimer P.J."/>
        </authorList>
    </citation>
    <scope>NUCLEOTIDE SEQUENCE [LARGE SCALE GENOMIC DNA]</scope>
    <source>
        <strain evidence="2">ATCC 27210 / DSM 20455 / JCM 14654 / NCDO 2250 / 7</strain>
    </source>
</reference>
<gene>
    <name evidence="1" type="ordered locus">Rumal_1732</name>
</gene>
<name>E6UIW4_RUMA7</name>
<accession>E6UIW4</accession>
<evidence type="ECO:0000313" key="2">
    <source>
        <dbReference type="Proteomes" id="UP000006919"/>
    </source>
</evidence>
<dbReference type="HOGENOM" id="CLU_1694205_0_0_9"/>
<protein>
    <submittedName>
        <fullName evidence="1">Uncharacterized protein</fullName>
    </submittedName>
</protein>
<sequence>MMGIVSSVLNMISPVGKMKKHLVSLIGIAVLVSIISGFSTDGFRLTLREIDLSSEIDHKINNTSSDVSEIFLEEAEDRFDEYFIDLLNKNDISGAKVNTNLQLNDENELDIVEVMVAVADISQVSHAEKIISDEIGGEYVRVGLIEDNEASMVGE</sequence>
<organism evidence="1 2">
    <name type="scientific">Ruminococcus albus (strain ATCC 27210 / DSM 20455 / JCM 14654 / NCDO 2250 / 7)</name>
    <dbReference type="NCBI Taxonomy" id="697329"/>
    <lineage>
        <taxon>Bacteria</taxon>
        <taxon>Bacillati</taxon>
        <taxon>Bacillota</taxon>
        <taxon>Clostridia</taxon>
        <taxon>Eubacteriales</taxon>
        <taxon>Oscillospiraceae</taxon>
        <taxon>Ruminococcus</taxon>
    </lineage>
</organism>
<dbReference type="KEGG" id="ral:Rumal_1732"/>
<dbReference type="STRING" id="697329.Rumal_1732"/>